<protein>
    <submittedName>
        <fullName evidence="2">Lysophospholipid acyltransferase family protein</fullName>
        <ecNumber evidence="2">2.3.1.-</ecNumber>
    </submittedName>
</protein>
<keyword evidence="3" id="KW-1185">Reference proteome</keyword>
<name>A0ABV9K998_9PORP</name>
<reference evidence="3" key="1">
    <citation type="journal article" date="2019" name="Int. J. Syst. Evol. Microbiol.">
        <title>The Global Catalogue of Microorganisms (GCM) 10K type strain sequencing project: providing services to taxonomists for standard genome sequencing and annotation.</title>
        <authorList>
            <consortium name="The Broad Institute Genomics Platform"/>
            <consortium name="The Broad Institute Genome Sequencing Center for Infectious Disease"/>
            <person name="Wu L."/>
            <person name="Ma J."/>
        </authorList>
    </citation>
    <scope>NUCLEOTIDE SEQUENCE [LARGE SCALE GENOMIC DNA]</scope>
    <source>
        <strain evidence="3">CGMCC 4.7357</strain>
    </source>
</reference>
<gene>
    <name evidence="2" type="ORF">ACFO3G_08435</name>
</gene>
<organism evidence="2 3">
    <name type="scientific">Falsiporphyromonas endometrii</name>
    <dbReference type="NCBI Taxonomy" id="1387297"/>
    <lineage>
        <taxon>Bacteria</taxon>
        <taxon>Pseudomonadati</taxon>
        <taxon>Bacteroidota</taxon>
        <taxon>Bacteroidia</taxon>
        <taxon>Bacteroidales</taxon>
        <taxon>Porphyromonadaceae</taxon>
        <taxon>Falsiporphyromonas</taxon>
    </lineage>
</organism>
<dbReference type="CDD" id="cd07986">
    <property type="entry name" value="LPLAT_ACT14924-like"/>
    <property type="match status" value="1"/>
</dbReference>
<accession>A0ABV9K998</accession>
<keyword evidence="2" id="KW-0808">Transferase</keyword>
<comment type="caution">
    <text evidence="2">The sequence shown here is derived from an EMBL/GenBank/DDBJ whole genome shotgun (WGS) entry which is preliminary data.</text>
</comment>
<dbReference type="EC" id="2.3.1.-" evidence="2"/>
<dbReference type="GO" id="GO:0016746">
    <property type="term" value="F:acyltransferase activity"/>
    <property type="evidence" value="ECO:0007669"/>
    <property type="project" value="UniProtKB-KW"/>
</dbReference>
<keyword evidence="2" id="KW-0012">Acyltransferase</keyword>
<feature type="domain" description="Putative acyltransferase ACT14924-like acyltransferase" evidence="1">
    <location>
        <begin position="27"/>
        <end position="279"/>
    </location>
</feature>
<dbReference type="Proteomes" id="UP001596020">
    <property type="component" value="Unassembled WGS sequence"/>
</dbReference>
<evidence type="ECO:0000313" key="2">
    <source>
        <dbReference type="EMBL" id="MFC4666619.1"/>
    </source>
</evidence>
<sequence length="281" mass="31759">MKKEVLTEEDVKAMFPAFNKPKRERLIRTLLKKLKITDINEVHAKHIHLRGAEFAHAALSDSMIDIKYEVHGKENLQLMTNPGAFVTVSNHPFGSIDGIMLIDIVGSIRPDYGVLVNGFLSQISCLRDSFIPIKPLKGISGDTKAEQNASGIRELINRISNGHPVGLFPAGGISIYNTKRNSIMDVPWQESCAKMILHKPVPVFPIFFEGRNSLYFHFLGWLSWAIRSLRIPAELFNKRGQTMHVHIGKPISPDIISQFKGKPRELSLFLYDRTYSLKSKK</sequence>
<dbReference type="Pfam" id="PF19576">
    <property type="entry name" value="Acyltransf_2"/>
    <property type="match status" value="1"/>
</dbReference>
<evidence type="ECO:0000313" key="3">
    <source>
        <dbReference type="Proteomes" id="UP001596020"/>
    </source>
</evidence>
<proteinExistence type="predicted"/>
<dbReference type="EMBL" id="JBHSGO010000210">
    <property type="protein sequence ID" value="MFC4666619.1"/>
    <property type="molecule type" value="Genomic_DNA"/>
</dbReference>
<dbReference type="RefSeq" id="WP_380079866.1">
    <property type="nucleotide sequence ID" value="NZ_JBHSGO010000210.1"/>
</dbReference>
<evidence type="ECO:0000259" key="1">
    <source>
        <dbReference type="Pfam" id="PF19576"/>
    </source>
</evidence>
<dbReference type="InterPro" id="IPR045746">
    <property type="entry name" value="ACT14924-like_Acyltransf_dom"/>
</dbReference>